<name>A0AAD5WVK7_9PEZI</name>
<gene>
    <name evidence="2" type="ORF">MKZ38_001169</name>
</gene>
<sequence length="88" mass="9723">MADFDAHPDGRPAHAHDKHDPKDQRSINNRAAAEKRETESTGDKEAEMSKKNPKLPAQIHGNEPSKGAKVDAELQAEEEEELKKKGKA</sequence>
<feature type="compositionally biased region" description="Basic and acidic residues" evidence="1">
    <location>
        <begin position="32"/>
        <end position="50"/>
    </location>
</feature>
<dbReference type="PANTHER" id="PTHR39475">
    <property type="entry name" value="CONIDIATION-SPECIFIC PROTEIN 6"/>
    <property type="match status" value="1"/>
</dbReference>
<comment type="caution">
    <text evidence="2">The sequence shown here is derived from an EMBL/GenBank/DDBJ whole genome shotgun (WGS) entry which is preliminary data.</text>
</comment>
<dbReference type="AlphaFoldDB" id="A0AAD5WVK7"/>
<dbReference type="EMBL" id="JAKWBI020000012">
    <property type="protein sequence ID" value="KAJ2906526.1"/>
    <property type="molecule type" value="Genomic_DNA"/>
</dbReference>
<evidence type="ECO:0000313" key="3">
    <source>
        <dbReference type="Proteomes" id="UP001201980"/>
    </source>
</evidence>
<reference evidence="2" key="1">
    <citation type="submission" date="2022-07" db="EMBL/GenBank/DDBJ databases">
        <title>Draft genome sequence of Zalerion maritima ATCC 34329, a (micro)plastics degrading marine fungus.</title>
        <authorList>
            <person name="Paco A."/>
            <person name="Goncalves M.F.M."/>
            <person name="Rocha-Santos T.A.P."/>
            <person name="Alves A."/>
        </authorList>
    </citation>
    <scope>NUCLEOTIDE SEQUENCE</scope>
    <source>
        <strain evidence="2">ATCC 34329</strain>
    </source>
</reference>
<dbReference type="Proteomes" id="UP001201980">
    <property type="component" value="Unassembled WGS sequence"/>
</dbReference>
<feature type="region of interest" description="Disordered" evidence="1">
    <location>
        <begin position="1"/>
        <end position="88"/>
    </location>
</feature>
<accession>A0AAD5WVK7</accession>
<dbReference type="PANTHER" id="PTHR39475:SF1">
    <property type="entry name" value="CONIDIATION-SPECIFIC PROTEIN 6"/>
    <property type="match status" value="1"/>
</dbReference>
<feature type="compositionally biased region" description="Basic and acidic residues" evidence="1">
    <location>
        <begin position="1"/>
        <end position="25"/>
    </location>
</feature>
<organism evidence="2 3">
    <name type="scientific">Zalerion maritima</name>
    <dbReference type="NCBI Taxonomy" id="339359"/>
    <lineage>
        <taxon>Eukaryota</taxon>
        <taxon>Fungi</taxon>
        <taxon>Dikarya</taxon>
        <taxon>Ascomycota</taxon>
        <taxon>Pezizomycotina</taxon>
        <taxon>Sordariomycetes</taxon>
        <taxon>Lulworthiomycetidae</taxon>
        <taxon>Lulworthiales</taxon>
        <taxon>Lulworthiaceae</taxon>
        <taxon>Zalerion</taxon>
    </lineage>
</organism>
<proteinExistence type="predicted"/>
<evidence type="ECO:0000313" key="2">
    <source>
        <dbReference type="EMBL" id="KAJ2906526.1"/>
    </source>
</evidence>
<evidence type="ECO:0000256" key="1">
    <source>
        <dbReference type="SAM" id="MobiDB-lite"/>
    </source>
</evidence>
<protein>
    <submittedName>
        <fullName evidence="2">Uncharacterized protein</fullName>
    </submittedName>
</protein>
<keyword evidence="3" id="KW-1185">Reference proteome</keyword>